<comment type="caution">
    <text evidence="1">The sequence shown here is derived from an EMBL/GenBank/DDBJ whole genome shotgun (WGS) entry which is preliminary data.</text>
</comment>
<dbReference type="Proteomes" id="UP000026249">
    <property type="component" value="Unassembled WGS sequence"/>
</dbReference>
<dbReference type="EMBL" id="JFKE01000004">
    <property type="protein sequence ID" value="KAJ55307.1"/>
    <property type="molecule type" value="Genomic_DNA"/>
</dbReference>
<sequence length="94" mass="10370">MSILSRLFGSKPKPEAEPVTYEGFRIFAAPMKDAGGFRVAARIEKDFDGAVKTHQLVRADVCNAEDVAIEVSIRKAKQAIDEQGNHLFDQRPPA</sequence>
<name>A0A037ZID0_9RHOB</name>
<evidence type="ECO:0000313" key="1">
    <source>
        <dbReference type="EMBL" id="KAJ55307.1"/>
    </source>
</evidence>
<gene>
    <name evidence="1" type="ORF">ACMU_11455</name>
</gene>
<organism evidence="1 2">
    <name type="scientific">Actibacterium mucosum KCTC 23349</name>
    <dbReference type="NCBI Taxonomy" id="1454373"/>
    <lineage>
        <taxon>Bacteria</taxon>
        <taxon>Pseudomonadati</taxon>
        <taxon>Pseudomonadota</taxon>
        <taxon>Alphaproteobacteria</taxon>
        <taxon>Rhodobacterales</taxon>
        <taxon>Roseobacteraceae</taxon>
        <taxon>Actibacterium</taxon>
    </lineage>
</organism>
<keyword evidence="2" id="KW-1185">Reference proteome</keyword>
<dbReference type="Pfam" id="PF10115">
    <property type="entry name" value="HlyU"/>
    <property type="match status" value="1"/>
</dbReference>
<proteinExistence type="predicted"/>
<reference evidence="1 2" key="1">
    <citation type="submission" date="2014-03" db="EMBL/GenBank/DDBJ databases">
        <title>Draft Genome Sequence of Actibacterium mucosum KCTC 23349, a Marine Alphaproteobacterium with Complex Ionic Requirements Isolated from Mediterranean Seawater at Malvarrosa Beach, Valencia, Spain.</title>
        <authorList>
            <person name="Arahal D.R."/>
            <person name="Shao Z."/>
            <person name="Lai Q."/>
            <person name="Pujalte M.J."/>
        </authorList>
    </citation>
    <scope>NUCLEOTIDE SEQUENCE [LARGE SCALE GENOMIC DNA]</scope>
    <source>
        <strain evidence="1 2">KCTC 23349</strain>
    </source>
</reference>
<dbReference type="STRING" id="1454373.ACMU_11455"/>
<dbReference type="InterPro" id="IPR018772">
    <property type="entry name" value="Transcription_activator_HlyU"/>
</dbReference>
<protein>
    <recommendedName>
        <fullName evidence="3">Transcriptional activator HlyU</fullName>
    </recommendedName>
</protein>
<dbReference type="OrthoDB" id="9800971at2"/>
<accession>A0A037ZID0</accession>
<evidence type="ECO:0000313" key="2">
    <source>
        <dbReference type="Proteomes" id="UP000026249"/>
    </source>
</evidence>
<dbReference type="RefSeq" id="WP_035259018.1">
    <property type="nucleotide sequence ID" value="NZ_JFKE01000004.1"/>
</dbReference>
<dbReference type="AlphaFoldDB" id="A0A037ZID0"/>
<evidence type="ECO:0008006" key="3">
    <source>
        <dbReference type="Google" id="ProtNLM"/>
    </source>
</evidence>